<dbReference type="PANTHER" id="PTHR11461:SF211">
    <property type="entry name" value="GH10112P-RELATED"/>
    <property type="match status" value="1"/>
</dbReference>
<accession>A0A5N5SU57</accession>
<dbReference type="SMART" id="SM00093">
    <property type="entry name" value="SERPIN"/>
    <property type="match status" value="1"/>
</dbReference>
<dbReference type="PANTHER" id="PTHR11461">
    <property type="entry name" value="SERINE PROTEASE INHIBITOR, SERPIN"/>
    <property type="match status" value="1"/>
</dbReference>
<dbReference type="InterPro" id="IPR042185">
    <property type="entry name" value="Serpin_sf_2"/>
</dbReference>
<dbReference type="AlphaFoldDB" id="A0A5N5SU57"/>
<dbReference type="EMBL" id="SEYY01020144">
    <property type="protein sequence ID" value="KAB7497552.1"/>
    <property type="molecule type" value="Genomic_DNA"/>
</dbReference>
<dbReference type="Proteomes" id="UP000326759">
    <property type="component" value="Unassembled WGS sequence"/>
</dbReference>
<gene>
    <name evidence="6" type="ORF">Anas_14034</name>
</gene>
<dbReference type="OrthoDB" id="671595at2759"/>
<dbReference type="Gene3D" id="2.30.39.10">
    <property type="entry name" value="Alpha-1-antitrypsin, domain 1"/>
    <property type="match status" value="2"/>
</dbReference>
<reference evidence="6 7" key="1">
    <citation type="journal article" date="2019" name="PLoS Biol.">
        <title>Sex chromosomes control vertical transmission of feminizing Wolbachia symbionts in an isopod.</title>
        <authorList>
            <person name="Becking T."/>
            <person name="Chebbi M.A."/>
            <person name="Giraud I."/>
            <person name="Moumen B."/>
            <person name="Laverre T."/>
            <person name="Caubet Y."/>
            <person name="Peccoud J."/>
            <person name="Gilbert C."/>
            <person name="Cordaux R."/>
        </authorList>
    </citation>
    <scope>NUCLEOTIDE SEQUENCE [LARGE SCALE GENOMIC DNA]</scope>
    <source>
        <strain evidence="6">ANa2</strain>
        <tissue evidence="6">Whole body excluding digestive tract and cuticle</tissue>
    </source>
</reference>
<comment type="caution">
    <text evidence="6">The sequence shown here is derived from an EMBL/GenBank/DDBJ whole genome shotgun (WGS) entry which is preliminary data.</text>
</comment>
<dbReference type="SUPFAM" id="SSF56574">
    <property type="entry name" value="Serpins"/>
    <property type="match status" value="1"/>
</dbReference>
<evidence type="ECO:0000259" key="5">
    <source>
        <dbReference type="SMART" id="SM00093"/>
    </source>
</evidence>
<dbReference type="Pfam" id="PF00079">
    <property type="entry name" value="Serpin"/>
    <property type="match status" value="2"/>
</dbReference>
<comment type="similarity">
    <text evidence="1 4">Belongs to the serpin family.</text>
</comment>
<dbReference type="InterPro" id="IPR000215">
    <property type="entry name" value="Serpin_fam"/>
</dbReference>
<evidence type="ECO:0000256" key="3">
    <source>
        <dbReference type="ARBA" id="ARBA00022900"/>
    </source>
</evidence>
<dbReference type="InterPro" id="IPR042178">
    <property type="entry name" value="Serpin_sf_1"/>
</dbReference>
<dbReference type="Gene3D" id="3.30.497.10">
    <property type="entry name" value="Antithrombin, subunit I, domain 2"/>
    <property type="match status" value="1"/>
</dbReference>
<evidence type="ECO:0000256" key="2">
    <source>
        <dbReference type="ARBA" id="ARBA00022690"/>
    </source>
</evidence>
<keyword evidence="3" id="KW-0722">Serine protease inhibitor</keyword>
<evidence type="ECO:0000256" key="1">
    <source>
        <dbReference type="ARBA" id="ARBA00009500"/>
    </source>
</evidence>
<dbReference type="CDD" id="cd00172">
    <property type="entry name" value="serpin"/>
    <property type="match status" value="1"/>
</dbReference>
<sequence length="367" mass="41558">MTLTLAIKAVLAVVGIYLLQKKHFAVVATQVCIDSDEEFSEQDVINRVLEIGRKISYAQWDKDSPPENVILSPLSIAVILNLLMLGTSGTSNLEIKQALDYPNEVQESIVHETPLTVCVIANVIFLNATWLNQFNSDFTKEGNFYTETETIKIPMMNKKMYVPYKKFDIEGFEMISLPYVGNRLSMYIIKPICQIDLEQILDPNNLNNDQMEYQQRHLFKTLCVNNLRQIENCLNSNDLNTFISQMESQYMNVTIPRMKLNLGLDLKVDLSALGVNEIFDESSADFTRFSDFPDMYVNAIGHKAILEVTEKGTVAAAVTAVTIGTTSVPPPPTKFELNEPSLIFIRDNTKCLILFWGRVMKPKPHLD</sequence>
<dbReference type="GO" id="GO:0005615">
    <property type="term" value="C:extracellular space"/>
    <property type="evidence" value="ECO:0007669"/>
    <property type="project" value="InterPro"/>
</dbReference>
<protein>
    <submittedName>
        <fullName evidence="6">Putative serpin-Z8</fullName>
    </submittedName>
</protein>
<keyword evidence="7" id="KW-1185">Reference proteome</keyword>
<dbReference type="InterPro" id="IPR023796">
    <property type="entry name" value="Serpin_dom"/>
</dbReference>
<feature type="domain" description="Serpin" evidence="5">
    <location>
        <begin position="57"/>
        <end position="362"/>
    </location>
</feature>
<dbReference type="InterPro" id="IPR036186">
    <property type="entry name" value="Serpin_sf"/>
</dbReference>
<evidence type="ECO:0000313" key="6">
    <source>
        <dbReference type="EMBL" id="KAB7497552.1"/>
    </source>
</evidence>
<organism evidence="6 7">
    <name type="scientific">Armadillidium nasatum</name>
    <dbReference type="NCBI Taxonomy" id="96803"/>
    <lineage>
        <taxon>Eukaryota</taxon>
        <taxon>Metazoa</taxon>
        <taxon>Ecdysozoa</taxon>
        <taxon>Arthropoda</taxon>
        <taxon>Crustacea</taxon>
        <taxon>Multicrustacea</taxon>
        <taxon>Malacostraca</taxon>
        <taxon>Eumalacostraca</taxon>
        <taxon>Peracarida</taxon>
        <taxon>Isopoda</taxon>
        <taxon>Oniscidea</taxon>
        <taxon>Crinocheta</taxon>
        <taxon>Armadillidiidae</taxon>
        <taxon>Armadillidium</taxon>
    </lineage>
</organism>
<evidence type="ECO:0000256" key="4">
    <source>
        <dbReference type="RuleBase" id="RU000411"/>
    </source>
</evidence>
<proteinExistence type="inferred from homology"/>
<name>A0A5N5SU57_9CRUS</name>
<dbReference type="GO" id="GO:0004867">
    <property type="term" value="F:serine-type endopeptidase inhibitor activity"/>
    <property type="evidence" value="ECO:0007669"/>
    <property type="project" value="UniProtKB-KW"/>
</dbReference>
<evidence type="ECO:0000313" key="7">
    <source>
        <dbReference type="Proteomes" id="UP000326759"/>
    </source>
</evidence>
<keyword evidence="2" id="KW-0646">Protease inhibitor</keyword>
<dbReference type="Gene3D" id="6.20.40.10">
    <property type="match status" value="1"/>
</dbReference>